<dbReference type="NCBIfam" id="NF008359">
    <property type="entry name" value="PRK11148.1"/>
    <property type="match status" value="1"/>
</dbReference>
<gene>
    <name evidence="6" type="primary">cpdA</name>
    <name evidence="6" type="ORF">GCM10011613_20290</name>
</gene>
<comment type="similarity">
    <text evidence="4">Belongs to the cyclic nucleotide phosphodiesterase class-III family.</text>
</comment>
<evidence type="ECO:0000256" key="2">
    <source>
        <dbReference type="ARBA" id="ARBA00022801"/>
    </source>
</evidence>
<evidence type="ECO:0000256" key="4">
    <source>
        <dbReference type="ARBA" id="ARBA00025742"/>
    </source>
</evidence>
<name>A0ABQ3B2F2_9GAMM</name>
<dbReference type="SUPFAM" id="SSF56300">
    <property type="entry name" value="Metallo-dependent phosphatases"/>
    <property type="match status" value="1"/>
</dbReference>
<dbReference type="InterPro" id="IPR004843">
    <property type="entry name" value="Calcineurin-like_PHP"/>
</dbReference>
<dbReference type="PANTHER" id="PTHR42988">
    <property type="entry name" value="PHOSPHOHYDROLASE"/>
    <property type="match status" value="1"/>
</dbReference>
<organism evidence="6 7">
    <name type="scientific">Cellvibrio zantedeschiae</name>
    <dbReference type="NCBI Taxonomy" id="1237077"/>
    <lineage>
        <taxon>Bacteria</taxon>
        <taxon>Pseudomonadati</taxon>
        <taxon>Pseudomonadota</taxon>
        <taxon>Gammaproteobacteria</taxon>
        <taxon>Cellvibrionales</taxon>
        <taxon>Cellvibrionaceae</taxon>
        <taxon>Cellvibrio</taxon>
    </lineage>
</organism>
<dbReference type="Proteomes" id="UP000619761">
    <property type="component" value="Unassembled WGS sequence"/>
</dbReference>
<proteinExistence type="inferred from homology"/>
<dbReference type="EMBL" id="BMYZ01000001">
    <property type="protein sequence ID" value="GGY74769.1"/>
    <property type="molecule type" value="Genomic_DNA"/>
</dbReference>
<keyword evidence="7" id="KW-1185">Reference proteome</keyword>
<evidence type="ECO:0000259" key="5">
    <source>
        <dbReference type="Pfam" id="PF00149"/>
    </source>
</evidence>
<sequence length="272" mass="30480">MDAAVAKNGVSSKRFIQISDCHLGPLTSEALLGLNTDESLHDVLALIAEKESDFDYMVCTGDIASAGHEACYRRFVSIVRQYFSQALAWLPGNHDSADIMARVDLPQAPEARSIVLGDWLILLLDSVVPFKVHGNFEQSELDYLEQMLSANPNKHIMIMLHHQPVLVGSKWIDQYILRNADAFFALVDRFSNVKAIVWGHVHQDFNSQRKGVDLIATPSTCVQFKPLCDDFTVDTLMPGYRWFDLYDDGSLSTGVERVSGKEYVIDYKSAGY</sequence>
<dbReference type="InterPro" id="IPR050884">
    <property type="entry name" value="CNP_phosphodiesterase-III"/>
</dbReference>
<evidence type="ECO:0000313" key="7">
    <source>
        <dbReference type="Proteomes" id="UP000619761"/>
    </source>
</evidence>
<comment type="caution">
    <text evidence="6">The sequence shown here is derived from an EMBL/GenBank/DDBJ whole genome shotgun (WGS) entry which is preliminary data.</text>
</comment>
<accession>A0ABQ3B2F2</accession>
<dbReference type="InterPro" id="IPR026575">
    <property type="entry name" value="GpdQ/CpdA-like"/>
</dbReference>
<keyword evidence="1" id="KW-0479">Metal-binding</keyword>
<evidence type="ECO:0000313" key="6">
    <source>
        <dbReference type="EMBL" id="GGY74769.1"/>
    </source>
</evidence>
<keyword evidence="3" id="KW-0408">Iron</keyword>
<dbReference type="Pfam" id="PF00149">
    <property type="entry name" value="Metallophos"/>
    <property type="match status" value="1"/>
</dbReference>
<dbReference type="Gene3D" id="3.60.21.10">
    <property type="match status" value="1"/>
</dbReference>
<reference evidence="7" key="1">
    <citation type="journal article" date="2019" name="Int. J. Syst. Evol. Microbiol.">
        <title>The Global Catalogue of Microorganisms (GCM) 10K type strain sequencing project: providing services to taxonomists for standard genome sequencing and annotation.</title>
        <authorList>
            <consortium name="The Broad Institute Genomics Platform"/>
            <consortium name="The Broad Institute Genome Sequencing Center for Infectious Disease"/>
            <person name="Wu L."/>
            <person name="Ma J."/>
        </authorList>
    </citation>
    <scope>NUCLEOTIDE SEQUENCE [LARGE SCALE GENOMIC DNA]</scope>
    <source>
        <strain evidence="7">KCTC 32239</strain>
    </source>
</reference>
<feature type="domain" description="Calcineurin-like phosphoesterase" evidence="5">
    <location>
        <begin position="14"/>
        <end position="203"/>
    </location>
</feature>
<dbReference type="InterPro" id="IPR029052">
    <property type="entry name" value="Metallo-depent_PP-like"/>
</dbReference>
<keyword evidence="2" id="KW-0378">Hydrolase</keyword>
<dbReference type="CDD" id="cd07402">
    <property type="entry name" value="MPP_GpdQ"/>
    <property type="match status" value="1"/>
</dbReference>
<dbReference type="PANTHER" id="PTHR42988:SF2">
    <property type="entry name" value="CYCLIC NUCLEOTIDE PHOSPHODIESTERASE CBUA0032-RELATED"/>
    <property type="match status" value="1"/>
</dbReference>
<evidence type="ECO:0000256" key="1">
    <source>
        <dbReference type="ARBA" id="ARBA00022723"/>
    </source>
</evidence>
<protein>
    <submittedName>
        <fullName evidence="6">3',5'-cyclic adenosine monophosphate phosphodiesterase CpdA</fullName>
    </submittedName>
</protein>
<evidence type="ECO:0000256" key="3">
    <source>
        <dbReference type="ARBA" id="ARBA00023004"/>
    </source>
</evidence>